<dbReference type="Gene3D" id="3.40.30.10">
    <property type="entry name" value="Glutaredoxin"/>
    <property type="match status" value="1"/>
</dbReference>
<evidence type="ECO:0000313" key="5">
    <source>
        <dbReference type="EnsemblMetazoa" id="CapteP221824"/>
    </source>
</evidence>
<feature type="domain" description="Phosducin" evidence="3">
    <location>
        <begin position="38"/>
        <end position="154"/>
    </location>
</feature>
<accession>R7V2N9</accession>
<evidence type="ECO:0000313" key="4">
    <source>
        <dbReference type="EMBL" id="ELU09971.1"/>
    </source>
</evidence>
<dbReference type="Pfam" id="PF02114">
    <property type="entry name" value="Phosducin"/>
    <property type="match status" value="1"/>
</dbReference>
<dbReference type="CDD" id="cd02989">
    <property type="entry name" value="Phd_like_TxnDC9"/>
    <property type="match status" value="1"/>
</dbReference>
<feature type="region of interest" description="Disordered" evidence="2">
    <location>
        <begin position="160"/>
        <end position="186"/>
    </location>
</feature>
<dbReference type="STRING" id="283909.R7V2N9"/>
<dbReference type="HOGENOM" id="CLU_072378_1_0_1"/>
<protein>
    <recommendedName>
        <fullName evidence="3">Phosducin domain-containing protein</fullName>
    </recommendedName>
</protein>
<sequence length="186" mass="21377">MRNVQLLDELECGEIPAHIREARLAEFKRQAKNFHEFADKQHGQYTEIEEEKNFLAVTTSEDKCVVHFFHDDFRRCAIMDTHLKVLAEKYFETKFAKINVTKAKFFVDKLKIRVLPAVVCFNKGVVVDRIVGFDDLGNTDSFPVSVLEHRLSASGVIKVKGSEDPKNKSILGRTQKDEESNSDDDW</sequence>
<dbReference type="EMBL" id="AMQN01006158">
    <property type="status" value="NOT_ANNOTATED_CDS"/>
    <property type="molecule type" value="Genomic_DNA"/>
</dbReference>
<gene>
    <name evidence="4" type="ORF">CAPTEDRAFT_221824</name>
</gene>
<dbReference type="EMBL" id="KB297743">
    <property type="protein sequence ID" value="ELU09971.1"/>
    <property type="molecule type" value="Genomic_DNA"/>
</dbReference>
<dbReference type="OrthoDB" id="10257948at2759"/>
<reference evidence="4 6" key="2">
    <citation type="journal article" date="2013" name="Nature">
        <title>Insights into bilaterian evolution from three spiralian genomes.</title>
        <authorList>
            <person name="Simakov O."/>
            <person name="Marletaz F."/>
            <person name="Cho S.J."/>
            <person name="Edsinger-Gonzales E."/>
            <person name="Havlak P."/>
            <person name="Hellsten U."/>
            <person name="Kuo D.H."/>
            <person name="Larsson T."/>
            <person name="Lv J."/>
            <person name="Arendt D."/>
            <person name="Savage R."/>
            <person name="Osoegawa K."/>
            <person name="de Jong P."/>
            <person name="Grimwood J."/>
            <person name="Chapman J.A."/>
            <person name="Shapiro H."/>
            <person name="Aerts A."/>
            <person name="Otillar R.P."/>
            <person name="Terry A.Y."/>
            <person name="Boore J.L."/>
            <person name="Grigoriev I.V."/>
            <person name="Lindberg D.R."/>
            <person name="Seaver E.C."/>
            <person name="Weisblat D.A."/>
            <person name="Putnam N.H."/>
            <person name="Rokhsar D.S."/>
        </authorList>
    </citation>
    <scope>NUCLEOTIDE SEQUENCE</scope>
    <source>
        <strain evidence="4 6">I ESC-2004</strain>
    </source>
</reference>
<organism evidence="4">
    <name type="scientific">Capitella teleta</name>
    <name type="common">Polychaete worm</name>
    <dbReference type="NCBI Taxonomy" id="283909"/>
    <lineage>
        <taxon>Eukaryota</taxon>
        <taxon>Metazoa</taxon>
        <taxon>Spiralia</taxon>
        <taxon>Lophotrochozoa</taxon>
        <taxon>Annelida</taxon>
        <taxon>Polychaeta</taxon>
        <taxon>Sedentaria</taxon>
        <taxon>Scolecida</taxon>
        <taxon>Capitellidae</taxon>
        <taxon>Capitella</taxon>
    </lineage>
</organism>
<reference evidence="6" key="1">
    <citation type="submission" date="2012-12" db="EMBL/GenBank/DDBJ databases">
        <authorList>
            <person name="Hellsten U."/>
            <person name="Grimwood J."/>
            <person name="Chapman J.A."/>
            <person name="Shapiro H."/>
            <person name="Aerts A."/>
            <person name="Otillar R.P."/>
            <person name="Terry A.Y."/>
            <person name="Boore J.L."/>
            <person name="Simakov O."/>
            <person name="Marletaz F."/>
            <person name="Cho S.-J."/>
            <person name="Edsinger-Gonzales E."/>
            <person name="Havlak P."/>
            <person name="Kuo D.-H."/>
            <person name="Larsson T."/>
            <person name="Lv J."/>
            <person name="Arendt D."/>
            <person name="Savage R."/>
            <person name="Osoegawa K."/>
            <person name="de Jong P."/>
            <person name="Lindberg D.R."/>
            <person name="Seaver E.C."/>
            <person name="Weisblat D.A."/>
            <person name="Putnam N.H."/>
            <person name="Grigoriev I.V."/>
            <person name="Rokhsar D.S."/>
        </authorList>
    </citation>
    <scope>NUCLEOTIDE SEQUENCE</scope>
    <source>
        <strain evidence="6">I ESC-2004</strain>
    </source>
</reference>
<dbReference type="Proteomes" id="UP000014760">
    <property type="component" value="Unassembled WGS sequence"/>
</dbReference>
<proteinExistence type="inferred from homology"/>
<dbReference type="SUPFAM" id="SSF52833">
    <property type="entry name" value="Thioredoxin-like"/>
    <property type="match status" value="1"/>
</dbReference>
<evidence type="ECO:0000259" key="3">
    <source>
        <dbReference type="Pfam" id="PF02114"/>
    </source>
</evidence>
<dbReference type="InterPro" id="IPR036249">
    <property type="entry name" value="Thioredoxin-like_sf"/>
</dbReference>
<reference evidence="5" key="3">
    <citation type="submission" date="2015-06" db="UniProtKB">
        <authorList>
            <consortium name="EnsemblMetazoa"/>
        </authorList>
    </citation>
    <scope>IDENTIFICATION</scope>
</reference>
<evidence type="ECO:0000313" key="6">
    <source>
        <dbReference type="Proteomes" id="UP000014760"/>
    </source>
</evidence>
<evidence type="ECO:0000256" key="2">
    <source>
        <dbReference type="SAM" id="MobiDB-lite"/>
    </source>
</evidence>
<dbReference type="InterPro" id="IPR024253">
    <property type="entry name" value="Phosducin_thioredoxin-like_dom"/>
</dbReference>
<dbReference type="OMA" id="HFFHPEF"/>
<evidence type="ECO:0000256" key="1">
    <source>
        <dbReference type="ARBA" id="ARBA00009686"/>
    </source>
</evidence>
<name>R7V2N9_CAPTE</name>
<keyword evidence="6" id="KW-1185">Reference proteome</keyword>
<comment type="similarity">
    <text evidence="1">Belongs to the phosducin family.</text>
</comment>
<dbReference type="EnsemblMetazoa" id="CapteT221824">
    <property type="protein sequence ID" value="CapteP221824"/>
    <property type="gene ID" value="CapteG221824"/>
</dbReference>
<dbReference type="PANTHER" id="PTHR21148">
    <property type="entry name" value="THIOREDOXIN DOMAIN-CONTAINING PROTEIN 9"/>
    <property type="match status" value="1"/>
</dbReference>
<dbReference type="AlphaFoldDB" id="R7V2N9"/>